<sequence>MEQMLMNIKYNEYNKENSDGLTPLFYALELGMDINKKVVNGSAHNLMYMKVKVEMKNIAKFLIKHGTNIKKKTVID</sequence>
<dbReference type="EMBL" id="MCFG01000191">
    <property type="protein sequence ID" value="ORX78983.1"/>
    <property type="molecule type" value="Genomic_DNA"/>
</dbReference>
<comment type="caution">
    <text evidence="1">The sequence shown here is derived from an EMBL/GenBank/DDBJ whole genome shotgun (WGS) entry which is preliminary data.</text>
</comment>
<gene>
    <name evidence="1" type="ORF">BCR32DRAFT_281790</name>
</gene>
<organism evidence="1 2">
    <name type="scientific">Anaeromyces robustus</name>
    <dbReference type="NCBI Taxonomy" id="1754192"/>
    <lineage>
        <taxon>Eukaryota</taxon>
        <taxon>Fungi</taxon>
        <taxon>Fungi incertae sedis</taxon>
        <taxon>Chytridiomycota</taxon>
        <taxon>Chytridiomycota incertae sedis</taxon>
        <taxon>Neocallimastigomycetes</taxon>
        <taxon>Neocallimastigales</taxon>
        <taxon>Neocallimastigaceae</taxon>
        <taxon>Anaeromyces</taxon>
    </lineage>
</organism>
<keyword evidence="2" id="KW-1185">Reference proteome</keyword>
<reference evidence="1 2" key="2">
    <citation type="submission" date="2016-08" db="EMBL/GenBank/DDBJ databases">
        <title>Pervasive Adenine N6-methylation of Active Genes in Fungi.</title>
        <authorList>
            <consortium name="DOE Joint Genome Institute"/>
            <person name="Mondo S.J."/>
            <person name="Dannebaum R.O."/>
            <person name="Kuo R.C."/>
            <person name="Labutti K."/>
            <person name="Haridas S."/>
            <person name="Kuo A."/>
            <person name="Salamov A."/>
            <person name="Ahrendt S.R."/>
            <person name="Lipzen A."/>
            <person name="Sullivan W."/>
            <person name="Andreopoulos W.B."/>
            <person name="Clum A."/>
            <person name="Lindquist E."/>
            <person name="Daum C."/>
            <person name="Ramamoorthy G.K."/>
            <person name="Gryganskyi A."/>
            <person name="Culley D."/>
            <person name="Magnuson J.K."/>
            <person name="James T.Y."/>
            <person name="O'Malley M.A."/>
            <person name="Stajich J.E."/>
            <person name="Spatafora J.W."/>
            <person name="Visel A."/>
            <person name="Grigoriev I.V."/>
        </authorList>
    </citation>
    <scope>NUCLEOTIDE SEQUENCE [LARGE SCALE GENOMIC DNA]</scope>
    <source>
        <strain evidence="1 2">S4</strain>
    </source>
</reference>
<dbReference type="InterPro" id="IPR036770">
    <property type="entry name" value="Ankyrin_rpt-contain_sf"/>
</dbReference>
<evidence type="ECO:0008006" key="3">
    <source>
        <dbReference type="Google" id="ProtNLM"/>
    </source>
</evidence>
<proteinExistence type="predicted"/>
<dbReference type="SUPFAM" id="SSF48403">
    <property type="entry name" value="Ankyrin repeat"/>
    <property type="match status" value="1"/>
</dbReference>
<dbReference type="Proteomes" id="UP000193944">
    <property type="component" value="Unassembled WGS sequence"/>
</dbReference>
<dbReference type="AlphaFoldDB" id="A0A1Y1WZS8"/>
<protein>
    <recommendedName>
        <fullName evidence="3">Ankyrin</fullName>
    </recommendedName>
</protein>
<evidence type="ECO:0000313" key="1">
    <source>
        <dbReference type="EMBL" id="ORX78983.1"/>
    </source>
</evidence>
<name>A0A1Y1WZS8_9FUNG</name>
<evidence type="ECO:0000313" key="2">
    <source>
        <dbReference type="Proteomes" id="UP000193944"/>
    </source>
</evidence>
<reference evidence="1 2" key="1">
    <citation type="submission" date="2016-08" db="EMBL/GenBank/DDBJ databases">
        <title>A Parts List for Fungal Cellulosomes Revealed by Comparative Genomics.</title>
        <authorList>
            <consortium name="DOE Joint Genome Institute"/>
            <person name="Haitjema C.H."/>
            <person name="Gilmore S.P."/>
            <person name="Henske J.K."/>
            <person name="Solomon K.V."/>
            <person name="De Groot R."/>
            <person name="Kuo A."/>
            <person name="Mondo S.J."/>
            <person name="Salamov A.A."/>
            <person name="Labutti K."/>
            <person name="Zhao Z."/>
            <person name="Chiniquy J."/>
            <person name="Barry K."/>
            <person name="Brewer H.M."/>
            <person name="Purvine S.O."/>
            <person name="Wright A.T."/>
            <person name="Boxma B."/>
            <person name="Van Alen T."/>
            <person name="Hackstein J.H."/>
            <person name="Baker S.E."/>
            <person name="Grigoriev I.V."/>
            <person name="O'Malley M.A."/>
        </authorList>
    </citation>
    <scope>NUCLEOTIDE SEQUENCE [LARGE SCALE GENOMIC DNA]</scope>
    <source>
        <strain evidence="1 2">S4</strain>
    </source>
</reference>
<accession>A0A1Y1WZS8</accession>